<gene>
    <name evidence="3" type="ORF">OsJ_26537</name>
</gene>
<accession>B9FZS2</accession>
<keyword evidence="1" id="KW-0472">Membrane</keyword>
<dbReference type="AlphaFoldDB" id="B9FZS2"/>
<dbReference type="Pfam" id="PF05347">
    <property type="entry name" value="Complex1_LYR"/>
    <property type="match status" value="1"/>
</dbReference>
<reference evidence="3" key="1">
    <citation type="journal article" date="2005" name="PLoS Biol.">
        <title>The genomes of Oryza sativa: a history of duplications.</title>
        <authorList>
            <person name="Yu J."/>
            <person name="Wang J."/>
            <person name="Lin W."/>
            <person name="Li S."/>
            <person name="Li H."/>
            <person name="Zhou J."/>
            <person name="Ni P."/>
            <person name="Dong W."/>
            <person name="Hu S."/>
            <person name="Zeng C."/>
            <person name="Zhang J."/>
            <person name="Zhang Y."/>
            <person name="Li R."/>
            <person name="Xu Z."/>
            <person name="Li S."/>
            <person name="Li X."/>
            <person name="Zheng H."/>
            <person name="Cong L."/>
            <person name="Lin L."/>
            <person name="Yin J."/>
            <person name="Geng J."/>
            <person name="Li G."/>
            <person name="Shi J."/>
            <person name="Liu J."/>
            <person name="Lv H."/>
            <person name="Li J."/>
            <person name="Wang J."/>
            <person name="Deng Y."/>
            <person name="Ran L."/>
            <person name="Shi X."/>
            <person name="Wang X."/>
            <person name="Wu Q."/>
            <person name="Li C."/>
            <person name="Ren X."/>
            <person name="Wang J."/>
            <person name="Wang X."/>
            <person name="Li D."/>
            <person name="Liu D."/>
            <person name="Zhang X."/>
            <person name="Ji Z."/>
            <person name="Zhao W."/>
            <person name="Sun Y."/>
            <person name="Zhang Z."/>
            <person name="Bao J."/>
            <person name="Han Y."/>
            <person name="Dong L."/>
            <person name="Ji J."/>
            <person name="Chen P."/>
            <person name="Wu S."/>
            <person name="Liu J."/>
            <person name="Xiao Y."/>
            <person name="Bu D."/>
            <person name="Tan J."/>
            <person name="Yang L."/>
            <person name="Ye C."/>
            <person name="Zhang J."/>
            <person name="Xu J."/>
            <person name="Zhou Y."/>
            <person name="Yu Y."/>
            <person name="Zhang B."/>
            <person name="Zhuang S."/>
            <person name="Wei H."/>
            <person name="Liu B."/>
            <person name="Lei M."/>
            <person name="Yu H."/>
            <person name="Li Y."/>
            <person name="Xu H."/>
            <person name="Wei S."/>
            <person name="He X."/>
            <person name="Fang L."/>
            <person name="Zhang Z."/>
            <person name="Zhang Y."/>
            <person name="Huang X."/>
            <person name="Su Z."/>
            <person name="Tong W."/>
            <person name="Li J."/>
            <person name="Tong Z."/>
            <person name="Li S."/>
            <person name="Ye J."/>
            <person name="Wang L."/>
            <person name="Fang L."/>
            <person name="Lei T."/>
            <person name="Chen C."/>
            <person name="Chen H."/>
            <person name="Xu Z."/>
            <person name="Li H."/>
            <person name="Huang H."/>
            <person name="Zhang F."/>
            <person name="Xu H."/>
            <person name="Li N."/>
            <person name="Zhao C."/>
            <person name="Li S."/>
            <person name="Dong L."/>
            <person name="Huang Y."/>
            <person name="Li L."/>
            <person name="Xi Y."/>
            <person name="Qi Q."/>
            <person name="Li W."/>
            <person name="Zhang B."/>
            <person name="Hu W."/>
            <person name="Zhang Y."/>
            <person name="Tian X."/>
            <person name="Jiao Y."/>
            <person name="Liang X."/>
            <person name="Jin J."/>
            <person name="Gao L."/>
            <person name="Zheng W."/>
            <person name="Hao B."/>
            <person name="Liu S."/>
            <person name="Wang W."/>
            <person name="Yuan L."/>
            <person name="Cao M."/>
            <person name="McDermott J."/>
            <person name="Samudrala R."/>
            <person name="Wang J."/>
            <person name="Wong G.K."/>
            <person name="Yang H."/>
        </authorList>
    </citation>
    <scope>NUCLEOTIDE SEQUENCE [LARGE SCALE GENOMIC DNA]</scope>
</reference>
<dbReference type="EMBL" id="CM000145">
    <property type="protein sequence ID" value="EEE68289.1"/>
    <property type="molecule type" value="Genomic_DNA"/>
</dbReference>
<organism evidence="3">
    <name type="scientific">Oryza sativa subsp. japonica</name>
    <name type="common">Rice</name>
    <dbReference type="NCBI Taxonomy" id="39947"/>
    <lineage>
        <taxon>Eukaryota</taxon>
        <taxon>Viridiplantae</taxon>
        <taxon>Streptophyta</taxon>
        <taxon>Embryophyta</taxon>
        <taxon>Tracheophyta</taxon>
        <taxon>Spermatophyta</taxon>
        <taxon>Magnoliopsida</taxon>
        <taxon>Liliopsida</taxon>
        <taxon>Poales</taxon>
        <taxon>Poaceae</taxon>
        <taxon>BOP clade</taxon>
        <taxon>Oryzoideae</taxon>
        <taxon>Oryzeae</taxon>
        <taxon>Oryzinae</taxon>
        <taxon>Oryza</taxon>
        <taxon>Oryza sativa</taxon>
    </lineage>
</organism>
<dbReference type="PANTHER" id="PTHR47158">
    <property type="entry name" value="OS08G0239000 PROTEIN"/>
    <property type="match status" value="1"/>
</dbReference>
<reference evidence="3" key="2">
    <citation type="submission" date="2008-12" db="EMBL/GenBank/DDBJ databases">
        <title>Improved gene annotation of the rice (Oryza sativa) genomes.</title>
        <authorList>
            <person name="Wang J."/>
            <person name="Li R."/>
            <person name="Fan W."/>
            <person name="Huang Q."/>
            <person name="Zhang J."/>
            <person name="Zhou Y."/>
            <person name="Hu Y."/>
            <person name="Zi S."/>
            <person name="Li J."/>
            <person name="Ni P."/>
            <person name="Zheng H."/>
            <person name="Zhang Y."/>
            <person name="Zhao M."/>
            <person name="Hao Q."/>
            <person name="McDermott J."/>
            <person name="Samudrala R."/>
            <person name="Kristiansen K."/>
            <person name="Wong G.K.-S."/>
        </authorList>
    </citation>
    <scope>NUCLEOTIDE SEQUENCE</scope>
</reference>
<dbReference type="CDD" id="cd20264">
    <property type="entry name" value="Complex1_LYR_LYRM4"/>
    <property type="match status" value="1"/>
</dbReference>
<proteinExistence type="predicted"/>
<sequence length="157" mass="17013">MAVAPTRAEALSLFRSLLRTARQFSDYNIREYTRRRAADAFRENRALGDTAAAAAAFADGKKQLEVAKRQAVVYSLQFHDFGLLCSTYHYLLTVVGLVPIAALRPGLLVAAGVPRPVAGLQPPVTVAGGGALYLLLSVLMAMAFVPLDELRDLVHLF</sequence>
<name>B9FZS2_ORYSJ</name>
<dbReference type="InterPro" id="IPR008011">
    <property type="entry name" value="Complex1_LYR_dom"/>
</dbReference>
<evidence type="ECO:0000256" key="1">
    <source>
        <dbReference type="SAM" id="Phobius"/>
    </source>
</evidence>
<dbReference type="GO" id="GO:0016226">
    <property type="term" value="P:iron-sulfur cluster assembly"/>
    <property type="evidence" value="ECO:0007669"/>
    <property type="project" value="InterPro"/>
</dbReference>
<feature type="transmembrane region" description="Helical" evidence="1">
    <location>
        <begin position="88"/>
        <end position="112"/>
    </location>
</feature>
<dbReference type="Proteomes" id="UP000007752">
    <property type="component" value="Chromosome 8"/>
</dbReference>
<keyword evidence="1" id="KW-1133">Transmembrane helix</keyword>
<protein>
    <recommendedName>
        <fullName evidence="2">Complex 1 LYR protein domain-containing protein</fullName>
    </recommendedName>
</protein>
<feature type="domain" description="Complex 1 LYR protein" evidence="2">
    <location>
        <begin position="9"/>
        <end position="66"/>
    </location>
</feature>
<evidence type="ECO:0000259" key="2">
    <source>
        <dbReference type="Pfam" id="PF05347"/>
    </source>
</evidence>
<dbReference type="InterPro" id="IPR045297">
    <property type="entry name" value="Complex1_LYR_LYRM4"/>
</dbReference>
<evidence type="ECO:0000313" key="3">
    <source>
        <dbReference type="EMBL" id="EEE68289.1"/>
    </source>
</evidence>
<dbReference type="PANTHER" id="PTHR47158:SF1">
    <property type="entry name" value="OS08G0239000 PROTEIN"/>
    <property type="match status" value="1"/>
</dbReference>
<keyword evidence="1" id="KW-0812">Transmembrane</keyword>
<feature type="transmembrane region" description="Helical" evidence="1">
    <location>
        <begin position="124"/>
        <end position="147"/>
    </location>
</feature>